<dbReference type="EMBL" id="BAAARE010000006">
    <property type="protein sequence ID" value="GAA2478975.1"/>
    <property type="molecule type" value="Genomic_DNA"/>
</dbReference>
<reference evidence="3" key="1">
    <citation type="journal article" date="2019" name="Int. J. Syst. Evol. Microbiol.">
        <title>The Global Catalogue of Microorganisms (GCM) 10K type strain sequencing project: providing services to taxonomists for standard genome sequencing and annotation.</title>
        <authorList>
            <consortium name="The Broad Institute Genomics Platform"/>
            <consortium name="The Broad Institute Genome Sequencing Center for Infectious Disease"/>
            <person name="Wu L."/>
            <person name="Ma J."/>
        </authorList>
    </citation>
    <scope>NUCLEOTIDE SEQUENCE [LARGE SCALE GENOMIC DNA]</scope>
    <source>
        <strain evidence="3">JCM 16259</strain>
    </source>
</reference>
<protein>
    <submittedName>
        <fullName evidence="2">Uncharacterized protein</fullName>
    </submittedName>
</protein>
<keyword evidence="3" id="KW-1185">Reference proteome</keyword>
<accession>A0ABP5YCP6</accession>
<evidence type="ECO:0000256" key="1">
    <source>
        <dbReference type="SAM" id="MobiDB-lite"/>
    </source>
</evidence>
<dbReference type="Proteomes" id="UP001500730">
    <property type="component" value="Unassembled WGS sequence"/>
</dbReference>
<organism evidence="2 3">
    <name type="scientific">Terrabacter carboxydivorans</name>
    <dbReference type="NCBI Taxonomy" id="619730"/>
    <lineage>
        <taxon>Bacteria</taxon>
        <taxon>Bacillati</taxon>
        <taxon>Actinomycetota</taxon>
        <taxon>Actinomycetes</taxon>
        <taxon>Micrococcales</taxon>
        <taxon>Intrasporangiaceae</taxon>
        <taxon>Terrabacter</taxon>
    </lineage>
</organism>
<evidence type="ECO:0000313" key="2">
    <source>
        <dbReference type="EMBL" id="GAA2478975.1"/>
    </source>
</evidence>
<gene>
    <name evidence="2" type="ORF">GCM10009858_15550</name>
</gene>
<evidence type="ECO:0000313" key="3">
    <source>
        <dbReference type="Proteomes" id="UP001500730"/>
    </source>
</evidence>
<feature type="region of interest" description="Disordered" evidence="1">
    <location>
        <begin position="83"/>
        <end position="107"/>
    </location>
</feature>
<sequence length="107" mass="11070">MPTLRHADAGNQGCRRTGDDREHDRRSDVRHAQHGLGGTAASGVCRVGPRIQALGFRADLATADAAGPLFSFELMDTPATRHTGSAARHAAGNAVEGTPALMEGLGA</sequence>
<comment type="caution">
    <text evidence="2">The sequence shown here is derived from an EMBL/GenBank/DDBJ whole genome shotgun (WGS) entry which is preliminary data.</text>
</comment>
<proteinExistence type="predicted"/>
<feature type="compositionally biased region" description="Basic and acidic residues" evidence="1">
    <location>
        <begin position="16"/>
        <end position="31"/>
    </location>
</feature>
<feature type="region of interest" description="Disordered" evidence="1">
    <location>
        <begin position="1"/>
        <end position="42"/>
    </location>
</feature>
<name>A0ABP5YCP6_9MICO</name>